<keyword evidence="5" id="KW-0998">Cell outer membrane</keyword>
<evidence type="ECO:0000256" key="1">
    <source>
        <dbReference type="ARBA" id="ARBA00004442"/>
    </source>
</evidence>
<dbReference type="PROSITE" id="PS51257">
    <property type="entry name" value="PROKAR_LIPOPROTEIN"/>
    <property type="match status" value="1"/>
</dbReference>
<evidence type="ECO:0000313" key="9">
    <source>
        <dbReference type="Proteomes" id="UP000198382"/>
    </source>
</evidence>
<proteinExistence type="inferred from homology"/>
<comment type="subcellular location">
    <subcellularLocation>
        <location evidence="1">Cell outer membrane</location>
    </subcellularLocation>
</comment>
<evidence type="ECO:0000256" key="5">
    <source>
        <dbReference type="ARBA" id="ARBA00023237"/>
    </source>
</evidence>
<dbReference type="Pfam" id="PF14322">
    <property type="entry name" value="SusD-like_3"/>
    <property type="match status" value="1"/>
</dbReference>
<evidence type="ECO:0000256" key="3">
    <source>
        <dbReference type="ARBA" id="ARBA00022729"/>
    </source>
</evidence>
<dbReference type="InterPro" id="IPR011990">
    <property type="entry name" value="TPR-like_helical_dom_sf"/>
</dbReference>
<keyword evidence="4" id="KW-0472">Membrane</keyword>
<evidence type="ECO:0000259" key="7">
    <source>
        <dbReference type="Pfam" id="PF14322"/>
    </source>
</evidence>
<sequence>MKNILFKISFTVSSLFLILLTSCSEEFLERPPQDVPVDAEFYKTDEQVLAGSALLYNKVWFLYNDKASFSVGDFRGGTMMSVYNYPDMVQFNTTSNSQMNYDVWKSLFNTIGQCNTYIINVNKYAGPSVNPDIKKQTIAEARFMRATAYSLLTMNYGAVPIITNNFTLVGDTTQVRNTPESVWKFITKDYRAAAEDLKETPLQTGRITKWAAEGMLARTYLNRAGVGRTEGNRNQVFLDSTKYYAERVITRSGAKLEPKYADLYLTKNENNAESLFSLQWLYTGTYSSTTNTAPSSLAFSPSIANGDGWGGDFSATWWILSKYEGINPVVGSPGMMEGKTLDQRLKATFMLPGAHYPEITQTLEDGTEQELRFPYSQGAEISYASTKKYVVGKAKDNAGLAGFHTYEINTYMLRLAEMYLAYAEAAVGNNGSTSDTKAIQYFNAVHTRAGLNAIQGPLTFDRIFDERMIEFSVEAMAWYDLVRLHYYNPQKAYDIISNQDRSAFAIEPDRIPNPTSWTFTKTPWVTVRSYAANDGNFLIPIPATEMSQAPNLGKTPVDYYAGKQ</sequence>
<dbReference type="Gene3D" id="1.25.40.390">
    <property type="match status" value="1"/>
</dbReference>
<dbReference type="InterPro" id="IPR033985">
    <property type="entry name" value="SusD-like_N"/>
</dbReference>
<reference evidence="8 9" key="1">
    <citation type="submission" date="2016-11" db="EMBL/GenBank/DDBJ databases">
        <title>Whole genomes of Flavobacteriaceae.</title>
        <authorList>
            <person name="Stine C."/>
            <person name="Li C."/>
            <person name="Tadesse D."/>
        </authorList>
    </citation>
    <scope>NUCLEOTIDE SEQUENCE [LARGE SCALE GENOMIC DNA]</scope>
    <source>
        <strain evidence="8 9">DSM 15937</strain>
    </source>
</reference>
<comment type="caution">
    <text evidence="8">The sequence shown here is derived from an EMBL/GenBank/DDBJ whole genome shotgun (WGS) entry which is preliminary data.</text>
</comment>
<evidence type="ECO:0000259" key="6">
    <source>
        <dbReference type="Pfam" id="PF07980"/>
    </source>
</evidence>
<accession>A0ABX4BUV6</accession>
<dbReference type="SUPFAM" id="SSF48452">
    <property type="entry name" value="TPR-like"/>
    <property type="match status" value="1"/>
</dbReference>
<feature type="domain" description="SusD-like N-terminal" evidence="7">
    <location>
        <begin position="85"/>
        <end position="221"/>
    </location>
</feature>
<protein>
    <recommendedName>
        <fullName evidence="10">Starch-binding associating with outer membrane</fullName>
    </recommendedName>
</protein>
<dbReference type="EMBL" id="MUGV01000009">
    <property type="protein sequence ID" value="OXA81054.1"/>
    <property type="molecule type" value="Genomic_DNA"/>
</dbReference>
<dbReference type="Proteomes" id="UP000198382">
    <property type="component" value="Unassembled WGS sequence"/>
</dbReference>
<feature type="domain" description="RagB/SusD" evidence="6">
    <location>
        <begin position="273"/>
        <end position="556"/>
    </location>
</feature>
<name>A0ABX4BUV6_FLAFR</name>
<keyword evidence="9" id="KW-1185">Reference proteome</keyword>
<dbReference type="Pfam" id="PF07980">
    <property type="entry name" value="SusD_RagB"/>
    <property type="match status" value="1"/>
</dbReference>
<gene>
    <name evidence="8" type="ORF">B0A65_04725</name>
</gene>
<evidence type="ECO:0000313" key="8">
    <source>
        <dbReference type="EMBL" id="OXA81054.1"/>
    </source>
</evidence>
<evidence type="ECO:0000256" key="4">
    <source>
        <dbReference type="ARBA" id="ARBA00023136"/>
    </source>
</evidence>
<organism evidence="8 9">
    <name type="scientific">Flavobacterium frigidimaris</name>
    <dbReference type="NCBI Taxonomy" id="262320"/>
    <lineage>
        <taxon>Bacteria</taxon>
        <taxon>Pseudomonadati</taxon>
        <taxon>Bacteroidota</taxon>
        <taxon>Flavobacteriia</taxon>
        <taxon>Flavobacteriales</taxon>
        <taxon>Flavobacteriaceae</taxon>
        <taxon>Flavobacterium</taxon>
    </lineage>
</organism>
<keyword evidence="3" id="KW-0732">Signal</keyword>
<evidence type="ECO:0008006" key="10">
    <source>
        <dbReference type="Google" id="ProtNLM"/>
    </source>
</evidence>
<evidence type="ECO:0000256" key="2">
    <source>
        <dbReference type="ARBA" id="ARBA00006275"/>
    </source>
</evidence>
<dbReference type="InterPro" id="IPR012944">
    <property type="entry name" value="SusD_RagB_dom"/>
</dbReference>
<dbReference type="RefSeq" id="WP_074662337.1">
    <property type="nucleotide sequence ID" value="NZ_MUGV01000009.1"/>
</dbReference>
<comment type="similarity">
    <text evidence="2">Belongs to the SusD family.</text>
</comment>